<reference evidence="1 2" key="1">
    <citation type="journal article" date="2022" name="Plant J.">
        <title>Chromosome-level genome of Camellia lanceoleosa provides a valuable resource for understanding genome evolution and self-incompatibility.</title>
        <authorList>
            <person name="Gong W."/>
            <person name="Xiao S."/>
            <person name="Wang L."/>
            <person name="Liao Z."/>
            <person name="Chang Y."/>
            <person name="Mo W."/>
            <person name="Hu G."/>
            <person name="Li W."/>
            <person name="Zhao G."/>
            <person name="Zhu H."/>
            <person name="Hu X."/>
            <person name="Ji K."/>
            <person name="Xiang X."/>
            <person name="Song Q."/>
            <person name="Yuan D."/>
            <person name="Jin S."/>
            <person name="Zhang L."/>
        </authorList>
    </citation>
    <scope>NUCLEOTIDE SEQUENCE [LARGE SCALE GENOMIC DNA]</scope>
    <source>
        <strain evidence="1">SQ_2022a</strain>
    </source>
</reference>
<keyword evidence="2" id="KW-1185">Reference proteome</keyword>
<dbReference type="Proteomes" id="UP001060215">
    <property type="component" value="Chromosome 9"/>
</dbReference>
<name>A0ACC0GQH7_9ERIC</name>
<gene>
    <name evidence="1" type="ORF">LOK49_LG08G02450</name>
</gene>
<evidence type="ECO:0000313" key="2">
    <source>
        <dbReference type="Proteomes" id="UP001060215"/>
    </source>
</evidence>
<proteinExistence type="predicted"/>
<accession>A0ACC0GQH7</accession>
<organism evidence="1 2">
    <name type="scientific">Camellia lanceoleosa</name>
    <dbReference type="NCBI Taxonomy" id="1840588"/>
    <lineage>
        <taxon>Eukaryota</taxon>
        <taxon>Viridiplantae</taxon>
        <taxon>Streptophyta</taxon>
        <taxon>Embryophyta</taxon>
        <taxon>Tracheophyta</taxon>
        <taxon>Spermatophyta</taxon>
        <taxon>Magnoliopsida</taxon>
        <taxon>eudicotyledons</taxon>
        <taxon>Gunneridae</taxon>
        <taxon>Pentapetalae</taxon>
        <taxon>asterids</taxon>
        <taxon>Ericales</taxon>
        <taxon>Theaceae</taxon>
        <taxon>Camellia</taxon>
    </lineage>
</organism>
<evidence type="ECO:0000313" key="1">
    <source>
        <dbReference type="EMBL" id="KAI8002346.1"/>
    </source>
</evidence>
<comment type="caution">
    <text evidence="1">The sequence shown here is derived from an EMBL/GenBank/DDBJ whole genome shotgun (WGS) entry which is preliminary data.</text>
</comment>
<protein>
    <submittedName>
        <fullName evidence="1">F-box protein CPR1</fullName>
    </submittedName>
</protein>
<sequence length="404" mass="46758">MEAEAKSSTAAENEQDDQWIAQSPPKLPNDVLFNILSRLPIQSLIQYICVCKSWRTMISNPQFIKTHLHRSSNSKSSDSQRLLLSSHDSFRSITCQFPDHAPKTLQSPLKKTKPLCSCDGLILLSVSHKPFPFTRNPGKSFVLWNPSIRAYKEIWPPFEFNDFGIRGICYDPNIDDYRVIILWQYFQTLVLIYDSKSNSWNTISEPCYSILVRQSGVLVNGVLYWVMASKELCSWVIVYFDLVEDKLKEVPRLSFGDEDDKKIDLVGFGDGDKMIDLVVLRECLCVYRCVDREKVEIWEMKEYGKKESWTKLIVIPYLIDLQCLKPLFFTNNGEVLIEVDNRKILVYDPKDSTFRNVRSYGDFSGFRVVTYVESLVFLNGDGDGDGDVQRQHQAYLERRNMKGR</sequence>
<dbReference type="EMBL" id="CM045766">
    <property type="protein sequence ID" value="KAI8002346.1"/>
    <property type="molecule type" value="Genomic_DNA"/>
</dbReference>